<gene>
    <name evidence="1" type="ORF">RT717_22325</name>
</gene>
<dbReference type="EMBL" id="CP136051">
    <property type="protein sequence ID" value="WOK05814.1"/>
    <property type="molecule type" value="Genomic_DNA"/>
</dbReference>
<organism evidence="1 2">
    <name type="scientific">Imperialibacter roseus</name>
    <dbReference type="NCBI Taxonomy" id="1324217"/>
    <lineage>
        <taxon>Bacteria</taxon>
        <taxon>Pseudomonadati</taxon>
        <taxon>Bacteroidota</taxon>
        <taxon>Cytophagia</taxon>
        <taxon>Cytophagales</taxon>
        <taxon>Flammeovirgaceae</taxon>
        <taxon>Imperialibacter</taxon>
    </lineage>
</organism>
<name>A0ABZ0IMX4_9BACT</name>
<protein>
    <submittedName>
        <fullName evidence="1">Uncharacterized protein</fullName>
    </submittedName>
</protein>
<reference evidence="1 2" key="1">
    <citation type="journal article" date="2023" name="Microbiol. Resour. Announc.">
        <title>Complete Genome Sequence of Imperialibacter roseus strain P4T.</title>
        <authorList>
            <person name="Tizabi D.R."/>
            <person name="Bachvaroff T."/>
            <person name="Hill R.T."/>
        </authorList>
    </citation>
    <scope>NUCLEOTIDE SEQUENCE [LARGE SCALE GENOMIC DNA]</scope>
    <source>
        <strain evidence="1 2">P4T</strain>
    </source>
</reference>
<sequence length="170" mass="20107">MELTDHRFFPYDKNLILKQAQAHLEADLLTELISISKSAYQQVYNPLGLNDDTSLRIESYEKNQLIYLHTFYTSLCGIYRYKFGNNQLELIWDGSSHFEKYSREWTERFVIWCTEFGQNPQFLKAVLAATVFCKNRRQGELAENRLRVFLNSQFEVRVHKLRGIVPMKVA</sequence>
<evidence type="ECO:0000313" key="1">
    <source>
        <dbReference type="EMBL" id="WOK05814.1"/>
    </source>
</evidence>
<accession>A0ABZ0IMX4</accession>
<keyword evidence="2" id="KW-1185">Reference proteome</keyword>
<dbReference type="RefSeq" id="WP_317488568.1">
    <property type="nucleotide sequence ID" value="NZ_CP136051.1"/>
</dbReference>
<proteinExistence type="predicted"/>
<evidence type="ECO:0000313" key="2">
    <source>
        <dbReference type="Proteomes" id="UP001302349"/>
    </source>
</evidence>
<dbReference type="Proteomes" id="UP001302349">
    <property type="component" value="Chromosome"/>
</dbReference>